<dbReference type="AlphaFoldDB" id="A0A6F8ZFC2"/>
<dbReference type="GO" id="GO:0005737">
    <property type="term" value="C:cytoplasm"/>
    <property type="evidence" value="ECO:0007669"/>
    <property type="project" value="TreeGrafter"/>
</dbReference>
<keyword evidence="3 8" id="KW-0418">Kinase</keyword>
<dbReference type="SUPFAM" id="SSF56042">
    <property type="entry name" value="PurM C-terminal domain-like"/>
    <property type="match status" value="1"/>
</dbReference>
<dbReference type="InterPro" id="IPR036676">
    <property type="entry name" value="PurM-like_C_sf"/>
</dbReference>
<dbReference type="Pfam" id="PF02769">
    <property type="entry name" value="AIRS_C"/>
    <property type="match status" value="1"/>
</dbReference>
<evidence type="ECO:0000256" key="4">
    <source>
        <dbReference type="ARBA" id="ARBA00022840"/>
    </source>
</evidence>
<evidence type="ECO:0000313" key="8">
    <source>
        <dbReference type="EMBL" id="CAB1128162.1"/>
    </source>
</evidence>
<dbReference type="InterPro" id="IPR036921">
    <property type="entry name" value="PurM-like_N_sf"/>
</dbReference>
<sequence>MPVLGTDDRVLVGNETHDDAGVYRISDDVALVQTVDFFTPVVDDPEHFGRIAAANSLSDVYAMGGIPLTALNLLAVPEGVLPPATLGAMLRGGQAMITAAGAVLIGGHSIDDPEPKMGYAVTGTVHPDHVWRNSTAREGDLLYLTKPVGTGVVIKAIKDAVAEPAETEAVIAWMERLNRGARDLIVDTIRDPSACTDVTGFGLLGHALEMALGSGLTLAIRAEAVPLVEGSERQARADRFPAGSRDNLRYVEPYLLVERPVPDWRLGLLADAVTSGGLLFTVPEGRAPELEAEAARRGQPLFRIGRVERGKKPLVVR</sequence>
<dbReference type="Gene3D" id="3.90.650.10">
    <property type="entry name" value="PurM-like C-terminal domain"/>
    <property type="match status" value="1"/>
</dbReference>
<dbReference type="PANTHER" id="PTHR10256">
    <property type="entry name" value="SELENIDE, WATER DIKINASE"/>
    <property type="match status" value="1"/>
</dbReference>
<proteinExistence type="predicted"/>
<evidence type="ECO:0000256" key="2">
    <source>
        <dbReference type="ARBA" id="ARBA00022741"/>
    </source>
</evidence>
<gene>
    <name evidence="8" type="primary">selD</name>
    <name evidence="8" type="ORF">R50_0656</name>
</gene>
<evidence type="ECO:0000259" key="6">
    <source>
        <dbReference type="Pfam" id="PF00586"/>
    </source>
</evidence>
<dbReference type="PANTHER" id="PTHR10256:SF0">
    <property type="entry name" value="INACTIVE SELENIDE, WATER DIKINASE-LIKE PROTEIN-RELATED"/>
    <property type="match status" value="1"/>
</dbReference>
<keyword evidence="1 8" id="KW-0808">Transferase</keyword>
<dbReference type="GO" id="GO:0005524">
    <property type="term" value="F:ATP binding"/>
    <property type="evidence" value="ECO:0007669"/>
    <property type="project" value="UniProtKB-KW"/>
</dbReference>
<keyword evidence="2" id="KW-0547">Nucleotide-binding</keyword>
<evidence type="ECO:0000256" key="1">
    <source>
        <dbReference type="ARBA" id="ARBA00022679"/>
    </source>
</evidence>
<dbReference type="PIRSF" id="PIRSF036407">
    <property type="entry name" value="Selenphspht_syn"/>
    <property type="match status" value="1"/>
</dbReference>
<organism evidence="8 9">
    <name type="scientific">Candidatus Hydrogenisulfobacillus filiaventi</name>
    <dbReference type="NCBI Taxonomy" id="2707344"/>
    <lineage>
        <taxon>Bacteria</taxon>
        <taxon>Bacillati</taxon>
        <taxon>Bacillota</taxon>
        <taxon>Clostridia</taxon>
        <taxon>Eubacteriales</taxon>
        <taxon>Clostridiales Family XVII. Incertae Sedis</taxon>
        <taxon>Candidatus Hydrogenisulfobacillus</taxon>
    </lineage>
</organism>
<dbReference type="EMBL" id="LR778114">
    <property type="protein sequence ID" value="CAB1128162.1"/>
    <property type="molecule type" value="Genomic_DNA"/>
</dbReference>
<dbReference type="InterPro" id="IPR016188">
    <property type="entry name" value="PurM-like_N"/>
</dbReference>
<evidence type="ECO:0000313" key="9">
    <source>
        <dbReference type="Proteomes" id="UP000503399"/>
    </source>
</evidence>
<keyword evidence="9" id="KW-1185">Reference proteome</keyword>
<keyword evidence="4" id="KW-0067">ATP-binding</keyword>
<name>A0A6F8ZFC2_9FIRM</name>
<dbReference type="InterPro" id="IPR010918">
    <property type="entry name" value="PurM-like_C_dom"/>
</dbReference>
<dbReference type="CDD" id="cd02195">
    <property type="entry name" value="SelD"/>
    <property type="match status" value="1"/>
</dbReference>
<evidence type="ECO:0000256" key="5">
    <source>
        <dbReference type="ARBA" id="ARBA00023266"/>
    </source>
</evidence>
<evidence type="ECO:0000256" key="3">
    <source>
        <dbReference type="ARBA" id="ARBA00022777"/>
    </source>
</evidence>
<reference evidence="8 9" key="1">
    <citation type="submission" date="2020-02" db="EMBL/GenBank/DDBJ databases">
        <authorList>
            <person name="Hogendoorn C."/>
        </authorList>
    </citation>
    <scope>NUCLEOTIDE SEQUENCE [LARGE SCALE GENOMIC DNA]</scope>
    <source>
        <strain evidence="8">R501</strain>
    </source>
</reference>
<dbReference type="GO" id="GO:0004756">
    <property type="term" value="F:selenide, water dikinase activity"/>
    <property type="evidence" value="ECO:0007669"/>
    <property type="project" value="UniProtKB-EC"/>
</dbReference>
<dbReference type="Pfam" id="PF00586">
    <property type="entry name" value="AIRS"/>
    <property type="match status" value="1"/>
</dbReference>
<dbReference type="NCBIfam" id="TIGR00476">
    <property type="entry name" value="selD"/>
    <property type="match status" value="1"/>
</dbReference>
<dbReference type="Proteomes" id="UP000503399">
    <property type="component" value="Chromosome"/>
</dbReference>
<dbReference type="GO" id="GO:0016260">
    <property type="term" value="P:selenocysteine biosynthetic process"/>
    <property type="evidence" value="ECO:0007669"/>
    <property type="project" value="TreeGrafter"/>
</dbReference>
<accession>A0A6F8ZFC2</accession>
<feature type="domain" description="PurM-like C-terminal" evidence="7">
    <location>
        <begin position="137"/>
        <end position="312"/>
    </location>
</feature>
<dbReference type="SUPFAM" id="SSF55326">
    <property type="entry name" value="PurM N-terminal domain-like"/>
    <property type="match status" value="1"/>
</dbReference>
<dbReference type="EC" id="2.7.9.3" evidence="8"/>
<feature type="domain" description="PurM-like N-terminal" evidence="6">
    <location>
        <begin position="18"/>
        <end position="125"/>
    </location>
</feature>
<protein>
    <submittedName>
        <fullName evidence="8">Selenide, water dikinase</fullName>
        <ecNumber evidence="8">2.7.9.3</ecNumber>
    </submittedName>
</protein>
<dbReference type="InterPro" id="IPR004536">
    <property type="entry name" value="SPS/SelD"/>
</dbReference>
<keyword evidence="5" id="KW-0711">Selenium</keyword>
<dbReference type="Gene3D" id="3.30.1330.10">
    <property type="entry name" value="PurM-like, N-terminal domain"/>
    <property type="match status" value="1"/>
</dbReference>
<dbReference type="KEGG" id="hfv:R50_0656"/>
<evidence type="ECO:0000259" key="7">
    <source>
        <dbReference type="Pfam" id="PF02769"/>
    </source>
</evidence>